<accession>A0ACA9N2F3</accession>
<sequence length="112" mass="13017">DRSEDVQIFDYDRLLLDANYNNAADEGFREENISNNDGLGIDEELNYDENQDMISKAIYRSTDLIILFKQQARMEHAEIEIEINVYNSMQANKQTTEIAMQVSNETYKIGIQ</sequence>
<protein>
    <submittedName>
        <fullName evidence="1">15294_t:CDS:1</fullName>
    </submittedName>
</protein>
<evidence type="ECO:0000313" key="2">
    <source>
        <dbReference type="Proteomes" id="UP000789702"/>
    </source>
</evidence>
<proteinExistence type="predicted"/>
<gene>
    <name evidence="1" type="ORF">DHETER_LOCUS8130</name>
</gene>
<feature type="non-terminal residue" evidence="1">
    <location>
        <position position="1"/>
    </location>
</feature>
<dbReference type="EMBL" id="CAJVPU010012495">
    <property type="protein sequence ID" value="CAG8623995.1"/>
    <property type="molecule type" value="Genomic_DNA"/>
</dbReference>
<name>A0ACA9N2F3_9GLOM</name>
<organism evidence="1 2">
    <name type="scientific">Dentiscutata heterogama</name>
    <dbReference type="NCBI Taxonomy" id="1316150"/>
    <lineage>
        <taxon>Eukaryota</taxon>
        <taxon>Fungi</taxon>
        <taxon>Fungi incertae sedis</taxon>
        <taxon>Mucoromycota</taxon>
        <taxon>Glomeromycotina</taxon>
        <taxon>Glomeromycetes</taxon>
        <taxon>Diversisporales</taxon>
        <taxon>Gigasporaceae</taxon>
        <taxon>Dentiscutata</taxon>
    </lineage>
</organism>
<feature type="non-terminal residue" evidence="1">
    <location>
        <position position="112"/>
    </location>
</feature>
<evidence type="ECO:0000313" key="1">
    <source>
        <dbReference type="EMBL" id="CAG8623995.1"/>
    </source>
</evidence>
<keyword evidence="2" id="KW-1185">Reference proteome</keyword>
<dbReference type="Proteomes" id="UP000789702">
    <property type="component" value="Unassembled WGS sequence"/>
</dbReference>
<reference evidence="1" key="1">
    <citation type="submission" date="2021-06" db="EMBL/GenBank/DDBJ databases">
        <authorList>
            <person name="Kallberg Y."/>
            <person name="Tangrot J."/>
            <person name="Rosling A."/>
        </authorList>
    </citation>
    <scope>NUCLEOTIDE SEQUENCE</scope>
    <source>
        <strain evidence="1">IL203A</strain>
    </source>
</reference>
<comment type="caution">
    <text evidence="1">The sequence shown here is derived from an EMBL/GenBank/DDBJ whole genome shotgun (WGS) entry which is preliminary data.</text>
</comment>